<dbReference type="RefSeq" id="WP_008698217.1">
    <property type="nucleotide sequence ID" value="NZ_KE161009.1"/>
</dbReference>
<protein>
    <submittedName>
        <fullName evidence="1">Uncharacterized protein</fullName>
    </submittedName>
</protein>
<keyword evidence="2" id="KW-1185">Reference proteome</keyword>
<gene>
    <name evidence="1" type="ORF">HMPREF0402_02497</name>
</gene>
<evidence type="ECO:0000313" key="2">
    <source>
        <dbReference type="Proteomes" id="UP000003233"/>
    </source>
</evidence>
<dbReference type="Proteomes" id="UP000003233">
    <property type="component" value="Unassembled WGS sequence"/>
</dbReference>
<comment type="caution">
    <text evidence="1">The sequence shown here is derived from an EMBL/GenBank/DDBJ whole genome shotgun (WGS) entry which is preliminary data.</text>
</comment>
<dbReference type="PATRIC" id="fig|457404.5.peg.2651"/>
<sequence length="52" mass="5938">MENKKECIFCTGCYPVEENKWACSIKGEIIKENDKACEGFEEVEYIQTGGEL</sequence>
<proteinExistence type="predicted"/>
<name>H1PVQ4_9FUSO</name>
<dbReference type="HOGENOM" id="CLU_3080233_0_0_0"/>
<reference evidence="1 2" key="1">
    <citation type="submission" date="2012-07" db="EMBL/GenBank/DDBJ databases">
        <title>The Genome Sequence of Fusobacterium ulcerans 12_1B.</title>
        <authorList>
            <consortium name="The Broad Institute Genome Sequencing Platform"/>
            <person name="Earl A."/>
            <person name="Ward D."/>
            <person name="Feldgarden M."/>
            <person name="Gevers D."/>
            <person name="Strauss J."/>
            <person name="Ambrose C.E."/>
            <person name="Allen-Vercoe E."/>
            <person name="Walker B."/>
            <person name="Young S.K."/>
            <person name="Zeng Q."/>
            <person name="Gargeya S."/>
            <person name="Fitzgerald M."/>
            <person name="Haas B."/>
            <person name="Abouelleil A."/>
            <person name="Alvarado L."/>
            <person name="Arachchi H.M."/>
            <person name="Berlin A.M."/>
            <person name="Chapman S.B."/>
            <person name="Goldberg J."/>
            <person name="Griggs A."/>
            <person name="Gujja S."/>
            <person name="Hansen M."/>
            <person name="Howarth C."/>
            <person name="Imamovic A."/>
            <person name="Larimer J."/>
            <person name="McCowen C."/>
            <person name="Montmayeur A."/>
            <person name="Murphy C."/>
            <person name="Neiman D."/>
            <person name="Pearson M."/>
            <person name="Priest M."/>
            <person name="Roberts A."/>
            <person name="Saif S."/>
            <person name="Shea T."/>
            <person name="Sisk P."/>
            <person name="Sykes S."/>
            <person name="Wortman J."/>
            <person name="Nusbaum C."/>
            <person name="Birren B."/>
        </authorList>
    </citation>
    <scope>NUCLEOTIDE SEQUENCE [LARGE SCALE GENOMIC DNA]</scope>
    <source>
        <strain evidence="1 2">12_1B</strain>
    </source>
</reference>
<accession>H1PVQ4</accession>
<evidence type="ECO:0000313" key="1">
    <source>
        <dbReference type="EMBL" id="EHO79758.1"/>
    </source>
</evidence>
<organism evidence="1 2">
    <name type="scientific">Fusobacterium ulcerans 12-1B</name>
    <dbReference type="NCBI Taxonomy" id="457404"/>
    <lineage>
        <taxon>Bacteria</taxon>
        <taxon>Fusobacteriati</taxon>
        <taxon>Fusobacteriota</taxon>
        <taxon>Fusobacteriia</taxon>
        <taxon>Fusobacteriales</taxon>
        <taxon>Fusobacteriaceae</taxon>
        <taxon>Fusobacterium</taxon>
    </lineage>
</organism>
<dbReference type="BioCyc" id="FSP457404-HMP:GTSQ-2522-MONOMER"/>
<dbReference type="EMBL" id="AGWJ02000023">
    <property type="protein sequence ID" value="EHO79758.1"/>
    <property type="molecule type" value="Genomic_DNA"/>
</dbReference>
<dbReference type="AlphaFoldDB" id="H1PVQ4"/>